<dbReference type="EMBL" id="JAHHGM010000016">
    <property type="protein sequence ID" value="MBT2990426.1"/>
    <property type="molecule type" value="Genomic_DNA"/>
</dbReference>
<sequence length="552" mass="60455">MCSPLSIGSRLRWLLFLLVLLSATGCSSDTADQDGSDIAQGSPYDKSAEFAPGLPWLNVARPLTFGDMLGKVVILDFWTYGCINCIHVLADLKKLEEKFGDQLLVIGVHTPKFDNEKNLDTLRNIVVRYGIDHPVVNDVDSLLAGFYGMRAWPTRVFIDPAGDVLGRVTGEGRYQLIDNKISELLEQHKSILNPVPVPIKLERDRVKPTLLAAPGKIAVSDLYLAVSDTLHNRILIADHRGQTRYIVGNKETGSDDGDFSEARFDMPQGLAFTDNGIYVADTGNHTIRYIDLVDKKVTTVAGNGTLERKRSGRFAATSIGLASPWALALKDDQLYIAMAGSHQIWVYNTTTKKIERFAGSGFEGIDDGDVGQATFSQPSGLSLFGDWLYIADAEASAVRRLDLKDKVVETLIGKGLFDFGDRDGRLQEAKLQHVLGIAVIDDSSVILADTYNHKIKMVDLGKDSVSSLLGDGRPGLLSSIDGEFQLNEPGGLALHNDTLFIADTNNNRILVYELDVERTTVLDLKLEQTGGLEKAARGRYPGPDAPPVRDRQ</sequence>
<dbReference type="PANTHER" id="PTHR46388">
    <property type="entry name" value="NHL REPEAT-CONTAINING PROTEIN 2"/>
    <property type="match status" value="1"/>
</dbReference>
<keyword evidence="2" id="KW-0732">Signal</keyword>
<dbReference type="InterPro" id="IPR013766">
    <property type="entry name" value="Thioredoxin_domain"/>
</dbReference>
<dbReference type="InterPro" id="IPR036249">
    <property type="entry name" value="Thioredoxin-like_sf"/>
</dbReference>
<evidence type="ECO:0000313" key="5">
    <source>
        <dbReference type="Proteomes" id="UP000770889"/>
    </source>
</evidence>
<name>A0A944MAM5_9GAMM</name>
<dbReference type="Proteomes" id="UP000770889">
    <property type="component" value="Unassembled WGS sequence"/>
</dbReference>
<keyword evidence="1" id="KW-0677">Repeat</keyword>
<reference evidence="4 5" key="1">
    <citation type="submission" date="2021-05" db="EMBL/GenBank/DDBJ databases">
        <title>Genetic and Functional Diversity in Clade A Lucinid endosymbionts from the Bahamas.</title>
        <authorList>
            <person name="Giani N.M."/>
            <person name="Engel A.S."/>
            <person name="Campbell B.J."/>
        </authorList>
    </citation>
    <scope>NUCLEOTIDE SEQUENCE [LARGE SCALE GENOMIC DNA]</scope>
    <source>
        <strain evidence="4">LUC16012Gg_MoonRockCtena</strain>
    </source>
</reference>
<dbReference type="InterPro" id="IPR011042">
    <property type="entry name" value="6-blade_b-propeller_TolB-like"/>
</dbReference>
<gene>
    <name evidence="4" type="ORF">KME65_15830</name>
</gene>
<dbReference type="PROSITE" id="PS51352">
    <property type="entry name" value="THIOREDOXIN_2"/>
    <property type="match status" value="1"/>
</dbReference>
<dbReference type="InterPro" id="IPR012336">
    <property type="entry name" value="Thioredoxin-like_fold"/>
</dbReference>
<evidence type="ECO:0000256" key="2">
    <source>
        <dbReference type="SAM" id="SignalP"/>
    </source>
</evidence>
<dbReference type="Pfam" id="PF01436">
    <property type="entry name" value="NHL"/>
    <property type="match status" value="2"/>
</dbReference>
<protein>
    <submittedName>
        <fullName evidence="4">Redoxin domain-containing protein</fullName>
    </submittedName>
</protein>
<dbReference type="SUPFAM" id="SSF101898">
    <property type="entry name" value="NHL repeat"/>
    <property type="match status" value="1"/>
</dbReference>
<comment type="caution">
    <text evidence="4">The sequence shown here is derived from an EMBL/GenBank/DDBJ whole genome shotgun (WGS) entry which is preliminary data.</text>
</comment>
<dbReference type="Gene3D" id="2.120.10.30">
    <property type="entry name" value="TolB, C-terminal domain"/>
    <property type="match status" value="2"/>
</dbReference>
<dbReference type="Pfam" id="PF13905">
    <property type="entry name" value="Thioredoxin_8"/>
    <property type="match status" value="1"/>
</dbReference>
<evidence type="ECO:0000313" key="4">
    <source>
        <dbReference type="EMBL" id="MBT2990426.1"/>
    </source>
</evidence>
<dbReference type="InterPro" id="IPR001258">
    <property type="entry name" value="NHL_repeat"/>
</dbReference>
<evidence type="ECO:0000259" key="3">
    <source>
        <dbReference type="PROSITE" id="PS51352"/>
    </source>
</evidence>
<feature type="chain" id="PRO_5037083181" evidence="2">
    <location>
        <begin position="32"/>
        <end position="552"/>
    </location>
</feature>
<feature type="signal peptide" evidence="2">
    <location>
        <begin position="1"/>
        <end position="31"/>
    </location>
</feature>
<dbReference type="Gene3D" id="3.40.30.10">
    <property type="entry name" value="Glutaredoxin"/>
    <property type="match status" value="1"/>
</dbReference>
<dbReference type="PANTHER" id="PTHR46388:SF2">
    <property type="entry name" value="NHL REPEAT-CONTAINING PROTEIN 2"/>
    <property type="match status" value="1"/>
</dbReference>
<evidence type="ECO:0000256" key="1">
    <source>
        <dbReference type="ARBA" id="ARBA00022737"/>
    </source>
</evidence>
<dbReference type="SUPFAM" id="SSF52833">
    <property type="entry name" value="Thioredoxin-like"/>
    <property type="match status" value="1"/>
</dbReference>
<proteinExistence type="predicted"/>
<dbReference type="AlphaFoldDB" id="A0A944MAM5"/>
<organism evidence="4 5">
    <name type="scientific">Candidatus Thiodiazotropha taylori</name>
    <dbReference type="NCBI Taxonomy" id="2792791"/>
    <lineage>
        <taxon>Bacteria</taxon>
        <taxon>Pseudomonadati</taxon>
        <taxon>Pseudomonadota</taxon>
        <taxon>Gammaproteobacteria</taxon>
        <taxon>Chromatiales</taxon>
        <taxon>Sedimenticolaceae</taxon>
        <taxon>Candidatus Thiodiazotropha</taxon>
    </lineage>
</organism>
<accession>A0A944MAM5</accession>
<feature type="domain" description="Thioredoxin" evidence="3">
    <location>
        <begin position="41"/>
        <end position="186"/>
    </location>
</feature>